<organism evidence="1 2">
    <name type="scientific">Pseudooceanicola lipolyticus</name>
    <dbReference type="NCBI Taxonomy" id="2029104"/>
    <lineage>
        <taxon>Bacteria</taxon>
        <taxon>Pseudomonadati</taxon>
        <taxon>Pseudomonadota</taxon>
        <taxon>Alphaproteobacteria</taxon>
        <taxon>Rhodobacterales</taxon>
        <taxon>Paracoccaceae</taxon>
        <taxon>Pseudooceanicola</taxon>
    </lineage>
</organism>
<dbReference type="AlphaFoldDB" id="A0A2M8J0J5"/>
<protein>
    <submittedName>
        <fullName evidence="1">Uncharacterized protein</fullName>
    </submittedName>
</protein>
<proteinExistence type="predicted"/>
<name>A0A2M8J0J5_9RHOB</name>
<evidence type="ECO:0000313" key="2">
    <source>
        <dbReference type="Proteomes" id="UP000231553"/>
    </source>
</evidence>
<dbReference type="EMBL" id="PGTB01000049">
    <property type="protein sequence ID" value="PJE36278.1"/>
    <property type="molecule type" value="Genomic_DNA"/>
</dbReference>
<dbReference type="OrthoDB" id="7863383at2"/>
<dbReference type="RefSeq" id="WP_133119842.1">
    <property type="nucleotide sequence ID" value="NZ_PGTB01000049.1"/>
</dbReference>
<sequence length="122" mass="12929">MQPISAMPAAALPDRPMPVIWTARQRGSKETALDSETAITLACHLSLVFTTARDWYGLAMGLAERGFGLKFEGARLVLTSDATGQSLCTCGSLGHSFASLLARLGKPVVLAETGQVITRPAR</sequence>
<comment type="caution">
    <text evidence="1">The sequence shown here is derived from an EMBL/GenBank/DDBJ whole genome shotgun (WGS) entry which is preliminary data.</text>
</comment>
<evidence type="ECO:0000313" key="1">
    <source>
        <dbReference type="EMBL" id="PJE36278.1"/>
    </source>
</evidence>
<keyword evidence="2" id="KW-1185">Reference proteome</keyword>
<reference evidence="1 2" key="1">
    <citation type="journal article" date="2018" name="Int. J. Syst. Evol. Microbiol.">
        <title>Pseudooceanicola lipolyticus sp. nov., a marine alphaproteobacterium, reclassification of Oceanicola flagellatus as Pseudooceanicola flagellatus comb. nov. and emended description of the genus Pseudooceanicola.</title>
        <authorList>
            <person name="Huang M.-M."/>
            <person name="Guo L.-L."/>
            <person name="Wu Y.-H."/>
            <person name="Lai Q.-L."/>
            <person name="Shao Z.-Z."/>
            <person name="Wang C.-S."/>
            <person name="Wu M."/>
            <person name="Xu X.-W."/>
        </authorList>
    </citation>
    <scope>NUCLEOTIDE SEQUENCE [LARGE SCALE GENOMIC DNA]</scope>
    <source>
        <strain evidence="1 2">157</strain>
    </source>
</reference>
<dbReference type="Proteomes" id="UP000231553">
    <property type="component" value="Unassembled WGS sequence"/>
</dbReference>
<gene>
    <name evidence="1" type="ORF">CVM52_12925</name>
</gene>
<accession>A0A2M8J0J5</accession>